<dbReference type="Proteomes" id="UP000826271">
    <property type="component" value="Unassembled WGS sequence"/>
</dbReference>
<dbReference type="Pfam" id="PF00232">
    <property type="entry name" value="Glyco_hydro_1"/>
    <property type="match status" value="2"/>
</dbReference>
<dbReference type="AlphaFoldDB" id="A0AAV6W7E7"/>
<comment type="similarity">
    <text evidence="1 4">Belongs to the glycosyl hydrolase 1 family.</text>
</comment>
<dbReference type="GO" id="GO:0005975">
    <property type="term" value="P:carbohydrate metabolic process"/>
    <property type="evidence" value="ECO:0007669"/>
    <property type="project" value="InterPro"/>
</dbReference>
<evidence type="ECO:0000313" key="6">
    <source>
        <dbReference type="EMBL" id="KAG8362845.1"/>
    </source>
</evidence>
<proteinExistence type="inferred from homology"/>
<protein>
    <recommendedName>
        <fullName evidence="8">Beta-glucosidase</fullName>
    </recommendedName>
</protein>
<dbReference type="PANTHER" id="PTHR10353:SF36">
    <property type="entry name" value="LP05116P"/>
    <property type="match status" value="1"/>
</dbReference>
<dbReference type="GO" id="GO:0008422">
    <property type="term" value="F:beta-glucosidase activity"/>
    <property type="evidence" value="ECO:0007669"/>
    <property type="project" value="TreeGrafter"/>
</dbReference>
<dbReference type="PRINTS" id="PR00131">
    <property type="entry name" value="GLHYDRLASE1"/>
</dbReference>
<name>A0AAV6W7E7_9LAMI</name>
<evidence type="ECO:0000313" key="7">
    <source>
        <dbReference type="Proteomes" id="UP000826271"/>
    </source>
</evidence>
<evidence type="ECO:0000256" key="1">
    <source>
        <dbReference type="ARBA" id="ARBA00010838"/>
    </source>
</evidence>
<feature type="compositionally biased region" description="Basic and acidic residues" evidence="5">
    <location>
        <begin position="251"/>
        <end position="269"/>
    </location>
</feature>
<evidence type="ECO:0000256" key="3">
    <source>
        <dbReference type="ARBA" id="ARBA00023295"/>
    </source>
</evidence>
<evidence type="ECO:0000256" key="2">
    <source>
        <dbReference type="ARBA" id="ARBA00022801"/>
    </source>
</evidence>
<dbReference type="Gene3D" id="3.20.20.80">
    <property type="entry name" value="Glycosidases"/>
    <property type="match status" value="2"/>
</dbReference>
<dbReference type="InterPro" id="IPR017853">
    <property type="entry name" value="GH"/>
</dbReference>
<keyword evidence="3" id="KW-0326">Glycosidase</keyword>
<comment type="caution">
    <text evidence="6">The sequence shown here is derived from an EMBL/GenBank/DDBJ whole genome shotgun (WGS) entry which is preliminary data.</text>
</comment>
<sequence>MSLTGLTLAALSPQAHKTDSWTSEVSVVLLEFGDRVKYWVTLNETWTYAHHGYALCIFPPSIQGLLPDTPTDGSDGDGYVTYRIPKNLITIYDGSNGDNGLKYDPAKDTYNPKNAYIVAKYLFLAHAEAVKSYRTKFQLLEEPSILCWDGVDEANDHRLIPSQACIDPVRIKYHQDHLANLLRAMKQNHVNVKGYFAWSWCDNFEWAAGYESRFGFMYVDYKNKLIRYAKDSAMWFANFLMKKPNPPPNKRTVEVVDTESKKKLRAMEE</sequence>
<accession>A0AAV6W7E7</accession>
<keyword evidence="2" id="KW-0378">Hydrolase</keyword>
<dbReference type="SUPFAM" id="SSF51445">
    <property type="entry name" value="(Trans)glycosidases"/>
    <property type="match status" value="1"/>
</dbReference>
<organism evidence="6 7">
    <name type="scientific">Buddleja alternifolia</name>
    <dbReference type="NCBI Taxonomy" id="168488"/>
    <lineage>
        <taxon>Eukaryota</taxon>
        <taxon>Viridiplantae</taxon>
        <taxon>Streptophyta</taxon>
        <taxon>Embryophyta</taxon>
        <taxon>Tracheophyta</taxon>
        <taxon>Spermatophyta</taxon>
        <taxon>Magnoliopsida</taxon>
        <taxon>eudicotyledons</taxon>
        <taxon>Gunneridae</taxon>
        <taxon>Pentapetalae</taxon>
        <taxon>asterids</taxon>
        <taxon>lamiids</taxon>
        <taxon>Lamiales</taxon>
        <taxon>Scrophulariaceae</taxon>
        <taxon>Buddlejeae</taxon>
        <taxon>Buddleja</taxon>
    </lineage>
</organism>
<feature type="region of interest" description="Disordered" evidence="5">
    <location>
        <begin position="248"/>
        <end position="269"/>
    </location>
</feature>
<gene>
    <name evidence="6" type="ORF">BUALT_BualtUnG0031400</name>
</gene>
<dbReference type="PANTHER" id="PTHR10353">
    <property type="entry name" value="GLYCOSYL HYDROLASE"/>
    <property type="match status" value="1"/>
</dbReference>
<evidence type="ECO:0000256" key="5">
    <source>
        <dbReference type="SAM" id="MobiDB-lite"/>
    </source>
</evidence>
<dbReference type="EMBL" id="WHWC01000241">
    <property type="protein sequence ID" value="KAG8362845.1"/>
    <property type="molecule type" value="Genomic_DNA"/>
</dbReference>
<evidence type="ECO:0008006" key="8">
    <source>
        <dbReference type="Google" id="ProtNLM"/>
    </source>
</evidence>
<keyword evidence="7" id="KW-1185">Reference proteome</keyword>
<evidence type="ECO:0000256" key="4">
    <source>
        <dbReference type="RuleBase" id="RU003690"/>
    </source>
</evidence>
<reference evidence="6" key="1">
    <citation type="submission" date="2019-10" db="EMBL/GenBank/DDBJ databases">
        <authorList>
            <person name="Zhang R."/>
            <person name="Pan Y."/>
            <person name="Wang J."/>
            <person name="Ma R."/>
            <person name="Yu S."/>
        </authorList>
    </citation>
    <scope>NUCLEOTIDE SEQUENCE</scope>
    <source>
        <strain evidence="6">LA-IB0</strain>
        <tissue evidence="6">Leaf</tissue>
    </source>
</reference>
<dbReference type="InterPro" id="IPR001360">
    <property type="entry name" value="Glyco_hydro_1"/>
</dbReference>